<gene>
    <name evidence="2" type="ORF">CVT25_013672</name>
</gene>
<evidence type="ECO:0000313" key="2">
    <source>
        <dbReference type="EMBL" id="PPQ81785.1"/>
    </source>
</evidence>
<dbReference type="InParanoid" id="A0A409WTC6"/>
<dbReference type="Proteomes" id="UP000283269">
    <property type="component" value="Unassembled WGS sequence"/>
</dbReference>
<feature type="compositionally biased region" description="Polar residues" evidence="1">
    <location>
        <begin position="279"/>
        <end position="288"/>
    </location>
</feature>
<evidence type="ECO:0000313" key="3">
    <source>
        <dbReference type="Proteomes" id="UP000283269"/>
    </source>
</evidence>
<feature type="region of interest" description="Disordered" evidence="1">
    <location>
        <begin position="169"/>
        <end position="345"/>
    </location>
</feature>
<feature type="compositionally biased region" description="Basic and acidic residues" evidence="1">
    <location>
        <begin position="243"/>
        <end position="262"/>
    </location>
</feature>
<comment type="caution">
    <text evidence="2">The sequence shown here is derived from an EMBL/GenBank/DDBJ whole genome shotgun (WGS) entry which is preliminary data.</text>
</comment>
<protein>
    <submittedName>
        <fullName evidence="2">Uncharacterized protein</fullName>
    </submittedName>
</protein>
<dbReference type="EMBL" id="NHYD01003211">
    <property type="protein sequence ID" value="PPQ81785.1"/>
    <property type="molecule type" value="Genomic_DNA"/>
</dbReference>
<dbReference type="AlphaFoldDB" id="A0A409WTC6"/>
<feature type="region of interest" description="Disordered" evidence="1">
    <location>
        <begin position="398"/>
        <end position="454"/>
    </location>
</feature>
<evidence type="ECO:0000256" key="1">
    <source>
        <dbReference type="SAM" id="MobiDB-lite"/>
    </source>
</evidence>
<sequence>MLSPPKDPKDIESEVEITLQSRKEKLAKLQEISRRIVESRATVAEEPDERICTHFPSRLDMLEEFIEKLKKSLKTAWSNVFNRKPVDAVKLAALDEALRLLNKDFEKASYDSQTLQDIITRNDRSVASLHQPSFIRQPQSPELYSRRSLPHFSESKFQQESAKWKDELANNYPHQPPLDSTFQESPMRPVPSNFRTGQHTHNNDHTVRSRQEGLQKSGLPRWRPGQTPVTGPTTGQHSMIGRINHDSRHPVSEPDGAQEMRENPYLPYRNRGNFPPSRPSANETQSLSRHPHDSELEGFECAVVPQESLPPPPRSHRFPPPNFTNQAADTARGHTGAGPHNSQYPTGVRPIHTTRPFSGLQIFGQNIDPSLLDVSLSSSSSSRSGNTERYHMFNPAAQANRSSQGHPTSLRGGHNPLNLSVSSSRTFGNGNGSDKDENEVAADLDWTDHDDIYD</sequence>
<feature type="compositionally biased region" description="Polar residues" evidence="1">
    <location>
        <begin position="417"/>
        <end position="428"/>
    </location>
</feature>
<feature type="compositionally biased region" description="Polar residues" evidence="1">
    <location>
        <begin position="398"/>
        <end position="407"/>
    </location>
</feature>
<reference evidence="2 3" key="1">
    <citation type="journal article" date="2018" name="Evol. Lett.">
        <title>Horizontal gene cluster transfer increased hallucinogenic mushroom diversity.</title>
        <authorList>
            <person name="Reynolds H.T."/>
            <person name="Vijayakumar V."/>
            <person name="Gluck-Thaler E."/>
            <person name="Korotkin H.B."/>
            <person name="Matheny P.B."/>
            <person name="Slot J.C."/>
        </authorList>
    </citation>
    <scope>NUCLEOTIDE SEQUENCE [LARGE SCALE GENOMIC DNA]</scope>
    <source>
        <strain evidence="2 3">2631</strain>
    </source>
</reference>
<accession>A0A409WTC6</accession>
<name>A0A409WTC6_PSICY</name>
<feature type="compositionally biased region" description="Basic and acidic residues" evidence="1">
    <location>
        <begin position="201"/>
        <end position="213"/>
    </location>
</feature>
<feature type="compositionally biased region" description="Low complexity" evidence="1">
    <location>
        <begin position="224"/>
        <end position="236"/>
    </location>
</feature>
<feature type="compositionally biased region" description="Pro residues" evidence="1">
    <location>
        <begin position="308"/>
        <end position="322"/>
    </location>
</feature>
<proteinExistence type="predicted"/>
<organism evidence="2 3">
    <name type="scientific">Psilocybe cyanescens</name>
    <dbReference type="NCBI Taxonomy" id="93625"/>
    <lineage>
        <taxon>Eukaryota</taxon>
        <taxon>Fungi</taxon>
        <taxon>Dikarya</taxon>
        <taxon>Basidiomycota</taxon>
        <taxon>Agaricomycotina</taxon>
        <taxon>Agaricomycetes</taxon>
        <taxon>Agaricomycetidae</taxon>
        <taxon>Agaricales</taxon>
        <taxon>Agaricineae</taxon>
        <taxon>Strophariaceae</taxon>
        <taxon>Psilocybe</taxon>
    </lineage>
</organism>
<keyword evidence="3" id="KW-1185">Reference proteome</keyword>